<dbReference type="EMBL" id="CP030057">
    <property type="protein sequence ID" value="QOZ59461.1"/>
    <property type="molecule type" value="Genomic_DNA"/>
</dbReference>
<dbReference type="Pfam" id="PF07238">
    <property type="entry name" value="PilZ"/>
    <property type="match status" value="1"/>
</dbReference>
<dbReference type="RefSeq" id="WP_128965081.1">
    <property type="nucleotide sequence ID" value="NZ_BMHC01000027.1"/>
</dbReference>
<proteinExistence type="predicted"/>
<organism evidence="2 3">
    <name type="scientific">Bradyrhizobium guangdongense</name>
    <dbReference type="NCBI Taxonomy" id="1325090"/>
    <lineage>
        <taxon>Bacteria</taxon>
        <taxon>Pseudomonadati</taxon>
        <taxon>Pseudomonadota</taxon>
        <taxon>Alphaproteobacteria</taxon>
        <taxon>Hyphomicrobiales</taxon>
        <taxon>Nitrobacteraceae</taxon>
        <taxon>Bradyrhizobium</taxon>
    </lineage>
</organism>
<dbReference type="InterPro" id="IPR009875">
    <property type="entry name" value="PilZ_domain"/>
</dbReference>
<dbReference type="SUPFAM" id="SSF141371">
    <property type="entry name" value="PilZ domain-like"/>
    <property type="match status" value="1"/>
</dbReference>
<gene>
    <name evidence="2" type="ORF">XH86_12505</name>
</gene>
<keyword evidence="3" id="KW-1185">Reference proteome</keyword>
<name>A0ABX6UDT7_9BRAD</name>
<reference evidence="2 3" key="1">
    <citation type="submission" date="2018-06" db="EMBL/GenBank/DDBJ databases">
        <title>Comparative genomics of rhizobia nodulating Arachis hypogaea in China.</title>
        <authorList>
            <person name="Li Y."/>
        </authorList>
    </citation>
    <scope>NUCLEOTIDE SEQUENCE [LARGE SCALE GENOMIC DNA]</scope>
    <source>
        <strain evidence="2 3">CCBAU 51658</strain>
    </source>
</reference>
<dbReference type="Gene3D" id="2.40.10.220">
    <property type="entry name" value="predicted glycosyltransferase like domains"/>
    <property type="match status" value="1"/>
</dbReference>
<dbReference type="Proteomes" id="UP000593880">
    <property type="component" value="Chromosome"/>
</dbReference>
<feature type="domain" description="PilZ" evidence="1">
    <location>
        <begin position="28"/>
        <end position="105"/>
    </location>
</feature>
<protein>
    <submittedName>
        <fullName evidence="2">PilZ domain-containing protein</fullName>
    </submittedName>
</protein>
<evidence type="ECO:0000259" key="1">
    <source>
        <dbReference type="Pfam" id="PF07238"/>
    </source>
</evidence>
<evidence type="ECO:0000313" key="3">
    <source>
        <dbReference type="Proteomes" id="UP000593880"/>
    </source>
</evidence>
<accession>A0ABX6UDT7</accession>
<evidence type="ECO:0000313" key="2">
    <source>
        <dbReference type="EMBL" id="QOZ59461.1"/>
    </source>
</evidence>
<sequence length="111" mass="12489">MRARIRARLSATRFNNFSSLARILAIMEKRRIRRRRVFRAAIIESPAGAFSCVVRDLSDAGAHLEVPSQIGIPHEFTLSIPTADLRRECRAVWRSSKRIGIAFASAETVLP</sequence>